<dbReference type="RefSeq" id="WP_224529249.1">
    <property type="nucleotide sequence ID" value="NZ_JAIUJR010000007.1"/>
</dbReference>
<dbReference type="SUPFAM" id="SSF52788">
    <property type="entry name" value="Phosphotyrosine protein phosphatases I"/>
    <property type="match status" value="1"/>
</dbReference>
<evidence type="ECO:0000256" key="1">
    <source>
        <dbReference type="ARBA" id="ARBA00011063"/>
    </source>
</evidence>
<proteinExistence type="inferred from homology"/>
<keyword evidence="4" id="KW-0904">Protein phosphatase</keyword>
<dbReference type="CDD" id="cd16343">
    <property type="entry name" value="LMWPTP"/>
    <property type="match status" value="1"/>
</dbReference>
<organism evidence="6 7">
    <name type="scientific">Winogradskyella alexanderae</name>
    <dbReference type="NCBI Taxonomy" id="2877123"/>
    <lineage>
        <taxon>Bacteria</taxon>
        <taxon>Pseudomonadati</taxon>
        <taxon>Bacteroidota</taxon>
        <taxon>Flavobacteriia</taxon>
        <taxon>Flavobacteriales</taxon>
        <taxon>Flavobacteriaceae</taxon>
        <taxon>Winogradskyella</taxon>
    </lineage>
</organism>
<dbReference type="InterPro" id="IPR017867">
    <property type="entry name" value="Tyr_phospatase_low_mol_wt"/>
</dbReference>
<keyword evidence="3" id="KW-0378">Hydrolase</keyword>
<protein>
    <recommendedName>
        <fullName evidence="2">protein-tyrosine-phosphatase</fullName>
        <ecNumber evidence="2">3.1.3.48</ecNumber>
    </recommendedName>
</protein>
<dbReference type="InterPro" id="IPR023485">
    <property type="entry name" value="Ptyr_pPase"/>
</dbReference>
<dbReference type="EMBL" id="JAIUJR010000007">
    <property type="protein sequence ID" value="MCA0133056.1"/>
    <property type="molecule type" value="Genomic_DNA"/>
</dbReference>
<evidence type="ECO:0000256" key="4">
    <source>
        <dbReference type="ARBA" id="ARBA00022912"/>
    </source>
</evidence>
<dbReference type="PRINTS" id="PR00719">
    <property type="entry name" value="LMWPTPASE"/>
</dbReference>
<feature type="domain" description="Phosphotyrosine protein phosphatase I" evidence="5">
    <location>
        <begin position="2"/>
        <end position="148"/>
    </location>
</feature>
<comment type="caution">
    <text evidence="6">The sequence shown here is derived from an EMBL/GenBank/DDBJ whole genome shotgun (WGS) entry which is preliminary data.</text>
</comment>
<dbReference type="Pfam" id="PF01451">
    <property type="entry name" value="LMWPc"/>
    <property type="match status" value="1"/>
</dbReference>
<evidence type="ECO:0000256" key="2">
    <source>
        <dbReference type="ARBA" id="ARBA00013064"/>
    </source>
</evidence>
<dbReference type="SMART" id="SM00226">
    <property type="entry name" value="LMWPc"/>
    <property type="match status" value="1"/>
</dbReference>
<evidence type="ECO:0000313" key="6">
    <source>
        <dbReference type="EMBL" id="MCA0133056.1"/>
    </source>
</evidence>
<comment type="similarity">
    <text evidence="1">Belongs to the low molecular weight phosphotyrosine protein phosphatase family.</text>
</comment>
<dbReference type="EC" id="3.1.3.48" evidence="2"/>
<dbReference type="InterPro" id="IPR050438">
    <property type="entry name" value="LMW_PTPase"/>
</dbReference>
<evidence type="ECO:0000256" key="3">
    <source>
        <dbReference type="ARBA" id="ARBA00022801"/>
    </source>
</evidence>
<dbReference type="InterPro" id="IPR036196">
    <property type="entry name" value="Ptyr_pPase_sf"/>
</dbReference>
<sequence length="149" mass="16863">MTRILMVCLGNICRSPLAHGILASKLSSKDYFVDSAGTASYHIGKKPDIRSIKVAKQNGINISSQRARSFEVNDFDNFDLIFAMDESNYRDIINLARNSNDTMKVKLLLQANDSLTNKNVPDPYYGDQSDFEYVFNLLDETCDLLIRQI</sequence>
<keyword evidence="7" id="KW-1185">Reference proteome</keyword>
<gene>
    <name evidence="6" type="ORF">LBU54_10720</name>
</gene>
<accession>A0ABS7XVL4</accession>
<reference evidence="7" key="1">
    <citation type="submission" date="2023-07" db="EMBL/GenBank/DDBJ databases">
        <authorList>
            <person name="Yue Y."/>
        </authorList>
    </citation>
    <scope>NUCLEOTIDE SEQUENCE [LARGE SCALE GENOMIC DNA]</scope>
    <source>
        <strain evidence="7">D23</strain>
    </source>
</reference>
<dbReference type="Proteomes" id="UP001198901">
    <property type="component" value="Unassembled WGS sequence"/>
</dbReference>
<evidence type="ECO:0000313" key="7">
    <source>
        <dbReference type="Proteomes" id="UP001198901"/>
    </source>
</evidence>
<dbReference type="Gene3D" id="3.40.50.2300">
    <property type="match status" value="1"/>
</dbReference>
<dbReference type="PANTHER" id="PTHR11717:SF7">
    <property type="entry name" value="LOW MOLECULAR WEIGHT PHOSPHOTYROSINE PROTEIN PHOSPHATASE"/>
    <property type="match status" value="1"/>
</dbReference>
<name>A0ABS7XVL4_9FLAO</name>
<evidence type="ECO:0000259" key="5">
    <source>
        <dbReference type="SMART" id="SM00226"/>
    </source>
</evidence>
<dbReference type="PANTHER" id="PTHR11717">
    <property type="entry name" value="LOW MOLECULAR WEIGHT PROTEIN TYROSINE PHOSPHATASE"/>
    <property type="match status" value="1"/>
</dbReference>